<keyword evidence="7" id="KW-1185">Reference proteome</keyword>
<dbReference type="SUPFAM" id="SSF52540">
    <property type="entry name" value="P-loop containing nucleoside triphosphate hydrolases"/>
    <property type="match status" value="1"/>
</dbReference>
<keyword evidence="2" id="KW-0547">Nucleotide-binding</keyword>
<name>A0A563ENH7_9PSEU</name>
<keyword evidence="4" id="KW-0342">GTP-binding</keyword>
<evidence type="ECO:0000256" key="2">
    <source>
        <dbReference type="ARBA" id="ARBA00022741"/>
    </source>
</evidence>
<evidence type="ECO:0000256" key="3">
    <source>
        <dbReference type="ARBA" id="ARBA00022801"/>
    </source>
</evidence>
<dbReference type="PANTHER" id="PTHR43087">
    <property type="entry name" value="LYSINE/ARGININE/ORNITHINE TRANSPORT SYSTEM KINASE"/>
    <property type="match status" value="1"/>
</dbReference>
<dbReference type="RefSeq" id="WP_146355524.1">
    <property type="nucleotide sequence ID" value="NZ_VOBR01000018.1"/>
</dbReference>
<comment type="similarity">
    <text evidence="1">Belongs to the SIMIBI class G3E GTPase family. ArgK/MeaB subfamily.</text>
</comment>
<dbReference type="AlphaFoldDB" id="A0A563ENH7"/>
<comment type="caution">
    <text evidence="6">The sequence shown here is derived from an EMBL/GenBank/DDBJ whole genome shotgun (WGS) entry which is preliminary data.</text>
</comment>
<dbReference type="PANTHER" id="PTHR43087:SF1">
    <property type="entry name" value="LAO_AO TRANSPORT SYSTEM ATPASE"/>
    <property type="match status" value="1"/>
</dbReference>
<dbReference type="GO" id="GO:0005525">
    <property type="term" value="F:GTP binding"/>
    <property type="evidence" value="ECO:0007669"/>
    <property type="project" value="UniProtKB-KW"/>
</dbReference>
<protein>
    <submittedName>
        <fullName evidence="6">Methylmalonyl Co-A mutase-associated GTPase MeaB</fullName>
    </submittedName>
</protein>
<evidence type="ECO:0000256" key="5">
    <source>
        <dbReference type="ARBA" id="ARBA00023186"/>
    </source>
</evidence>
<keyword evidence="5" id="KW-0143">Chaperone</keyword>
<dbReference type="Pfam" id="PF03308">
    <property type="entry name" value="MeaB"/>
    <property type="match status" value="1"/>
</dbReference>
<dbReference type="GO" id="GO:0003924">
    <property type="term" value="F:GTPase activity"/>
    <property type="evidence" value="ECO:0007669"/>
    <property type="project" value="InterPro"/>
</dbReference>
<dbReference type="InterPro" id="IPR027417">
    <property type="entry name" value="P-loop_NTPase"/>
</dbReference>
<dbReference type="InterPro" id="IPR005129">
    <property type="entry name" value="GTPase_ArgK"/>
</dbReference>
<evidence type="ECO:0000256" key="1">
    <source>
        <dbReference type="ARBA" id="ARBA00009625"/>
    </source>
</evidence>
<dbReference type="NCBIfam" id="TIGR00750">
    <property type="entry name" value="lao"/>
    <property type="match status" value="1"/>
</dbReference>
<evidence type="ECO:0000313" key="7">
    <source>
        <dbReference type="Proteomes" id="UP000316639"/>
    </source>
</evidence>
<evidence type="ECO:0000256" key="4">
    <source>
        <dbReference type="ARBA" id="ARBA00023134"/>
    </source>
</evidence>
<proteinExistence type="inferred from homology"/>
<accession>A0A563ENH7</accession>
<dbReference type="EMBL" id="VOBR01000018">
    <property type="protein sequence ID" value="TWP48816.1"/>
    <property type="molecule type" value="Genomic_DNA"/>
</dbReference>
<dbReference type="InterPro" id="IPR052040">
    <property type="entry name" value="GTPase/Isobutyryl-CoA_mutase"/>
</dbReference>
<organism evidence="6 7">
    <name type="scientific">Lentzea tibetensis</name>
    <dbReference type="NCBI Taxonomy" id="2591470"/>
    <lineage>
        <taxon>Bacteria</taxon>
        <taxon>Bacillati</taxon>
        <taxon>Actinomycetota</taxon>
        <taxon>Actinomycetes</taxon>
        <taxon>Pseudonocardiales</taxon>
        <taxon>Pseudonocardiaceae</taxon>
        <taxon>Lentzea</taxon>
    </lineage>
</organism>
<evidence type="ECO:0000313" key="6">
    <source>
        <dbReference type="EMBL" id="TWP48816.1"/>
    </source>
</evidence>
<sequence length="228" mass="23268">MLPADVRAGARLISRIEAGEAAFDVVTGNASVVGITGPPGAGKSTLVDKVITAYRMRGQTVAVLAVDPSSPFTGGAVLGDRIRMRSHAGDRGVFIRSMAARGQLGGLAVATPAAIRVLDSLGFDRIIVETVGVGQSEIAVAASADCTVLVSTPNAGDSVQAMKAGVIEVGDVFVVNKSDLPGAQVTARSLRNALGVTARRAPVLLTRADRGDGVPELVGVVERFLDAL</sequence>
<dbReference type="OrthoDB" id="9778292at2"/>
<dbReference type="Proteomes" id="UP000316639">
    <property type="component" value="Unassembled WGS sequence"/>
</dbReference>
<reference evidence="6 7" key="1">
    <citation type="submission" date="2019-07" db="EMBL/GenBank/DDBJ databases">
        <title>Lentzea xizangensis sp. nov., isolated from Qinghai-Tibetan Plateau Soils.</title>
        <authorList>
            <person name="Huang J."/>
        </authorList>
    </citation>
    <scope>NUCLEOTIDE SEQUENCE [LARGE SCALE GENOMIC DNA]</scope>
    <source>
        <strain evidence="6 7">FXJ1.1311</strain>
    </source>
</reference>
<keyword evidence="3" id="KW-0378">Hydrolase</keyword>
<gene>
    <name evidence="6" type="primary">meaB</name>
    <name evidence="6" type="ORF">FKR81_26335</name>
</gene>
<dbReference type="Gene3D" id="3.40.50.300">
    <property type="entry name" value="P-loop containing nucleotide triphosphate hydrolases"/>
    <property type="match status" value="1"/>
</dbReference>